<evidence type="ECO:0000259" key="4">
    <source>
        <dbReference type="PROSITE" id="PS01124"/>
    </source>
</evidence>
<evidence type="ECO:0000313" key="5">
    <source>
        <dbReference type="EMBL" id="MFD1224717.1"/>
    </source>
</evidence>
<dbReference type="SMART" id="SM00342">
    <property type="entry name" value="HTH_ARAC"/>
    <property type="match status" value="1"/>
</dbReference>
<dbReference type="SUPFAM" id="SSF51215">
    <property type="entry name" value="Regulatory protein AraC"/>
    <property type="match status" value="1"/>
</dbReference>
<evidence type="ECO:0000256" key="3">
    <source>
        <dbReference type="ARBA" id="ARBA00023163"/>
    </source>
</evidence>
<dbReference type="Proteomes" id="UP001597180">
    <property type="component" value="Unassembled WGS sequence"/>
</dbReference>
<accession>A0ABW3UWE1</accession>
<dbReference type="Gene3D" id="1.10.10.60">
    <property type="entry name" value="Homeodomain-like"/>
    <property type="match status" value="2"/>
</dbReference>
<proteinExistence type="predicted"/>
<sequence length="301" mass="34811">MAKPVGAMAEARNELVIYQNPLLFLKVWELERSNVHIGDWHYHKEVEFLAVRQGQLDIYTKNTAMTLQEGDVFLLGASQLHRSERSADPLRYVVLQVNLTQYLDQSTLPFLHGFSELTNPLDDLNYIFASNPDARREAHRLIVHIFEEMQEKRRGYEMAIAIAVRSLMLLLVRYDKQGALKGSEDVEIIRLKPVLNYVDTHIGEKITVHDVCSLLNLSYHYFVKYFKKVMGITFLDYVNFKRIKMAECMLLTQDLSIIEVGCRVGIPNVAQFYKMFKRYNPCSPKEFRSRLKEGSGEGSPV</sequence>
<keyword evidence="2" id="KW-0238">DNA-binding</keyword>
<evidence type="ECO:0000256" key="2">
    <source>
        <dbReference type="ARBA" id="ARBA00023125"/>
    </source>
</evidence>
<dbReference type="Pfam" id="PF12833">
    <property type="entry name" value="HTH_18"/>
    <property type="match status" value="1"/>
</dbReference>
<reference evidence="6" key="1">
    <citation type="journal article" date="2019" name="Int. J. Syst. Evol. Microbiol.">
        <title>The Global Catalogue of Microorganisms (GCM) 10K type strain sequencing project: providing services to taxonomists for standard genome sequencing and annotation.</title>
        <authorList>
            <consortium name="The Broad Institute Genomics Platform"/>
            <consortium name="The Broad Institute Genome Sequencing Center for Infectious Disease"/>
            <person name="Wu L."/>
            <person name="Ma J."/>
        </authorList>
    </citation>
    <scope>NUCLEOTIDE SEQUENCE [LARGE SCALE GENOMIC DNA]</scope>
    <source>
        <strain evidence="6">CCUG 53270</strain>
    </source>
</reference>
<keyword evidence="6" id="KW-1185">Reference proteome</keyword>
<evidence type="ECO:0000313" key="6">
    <source>
        <dbReference type="Proteomes" id="UP001597180"/>
    </source>
</evidence>
<organism evidence="5 6">
    <name type="scientific">Paenibacillus vulneris</name>
    <dbReference type="NCBI Taxonomy" id="1133364"/>
    <lineage>
        <taxon>Bacteria</taxon>
        <taxon>Bacillati</taxon>
        <taxon>Bacillota</taxon>
        <taxon>Bacilli</taxon>
        <taxon>Bacillales</taxon>
        <taxon>Paenibacillaceae</taxon>
        <taxon>Paenibacillus</taxon>
    </lineage>
</organism>
<comment type="caution">
    <text evidence="5">The sequence shown here is derived from an EMBL/GenBank/DDBJ whole genome shotgun (WGS) entry which is preliminary data.</text>
</comment>
<dbReference type="Pfam" id="PF02311">
    <property type="entry name" value="AraC_binding"/>
    <property type="match status" value="1"/>
</dbReference>
<protein>
    <submittedName>
        <fullName evidence="5">Helix-turn-helix domain-containing protein</fullName>
    </submittedName>
</protein>
<dbReference type="InterPro" id="IPR014710">
    <property type="entry name" value="RmlC-like_jellyroll"/>
</dbReference>
<dbReference type="Gene3D" id="2.60.120.10">
    <property type="entry name" value="Jelly Rolls"/>
    <property type="match status" value="1"/>
</dbReference>
<dbReference type="PANTHER" id="PTHR43280">
    <property type="entry name" value="ARAC-FAMILY TRANSCRIPTIONAL REGULATOR"/>
    <property type="match status" value="1"/>
</dbReference>
<dbReference type="SUPFAM" id="SSF46689">
    <property type="entry name" value="Homeodomain-like"/>
    <property type="match status" value="2"/>
</dbReference>
<dbReference type="InterPro" id="IPR009057">
    <property type="entry name" value="Homeodomain-like_sf"/>
</dbReference>
<keyword evidence="1" id="KW-0805">Transcription regulation</keyword>
<dbReference type="RefSeq" id="WP_079912322.1">
    <property type="nucleotide sequence ID" value="NZ_BAABJG010000010.1"/>
</dbReference>
<gene>
    <name evidence="5" type="ORF">ACFQ4B_31865</name>
</gene>
<keyword evidence="3" id="KW-0804">Transcription</keyword>
<dbReference type="PROSITE" id="PS01124">
    <property type="entry name" value="HTH_ARAC_FAMILY_2"/>
    <property type="match status" value="1"/>
</dbReference>
<feature type="domain" description="HTH araC/xylS-type" evidence="4">
    <location>
        <begin position="192"/>
        <end position="290"/>
    </location>
</feature>
<dbReference type="InterPro" id="IPR003313">
    <property type="entry name" value="AraC-bd"/>
</dbReference>
<name>A0ABW3UWE1_9BACL</name>
<evidence type="ECO:0000256" key="1">
    <source>
        <dbReference type="ARBA" id="ARBA00023015"/>
    </source>
</evidence>
<dbReference type="EMBL" id="JBHTLU010000047">
    <property type="protein sequence ID" value="MFD1224717.1"/>
    <property type="molecule type" value="Genomic_DNA"/>
</dbReference>
<dbReference type="InterPro" id="IPR037923">
    <property type="entry name" value="HTH-like"/>
</dbReference>
<dbReference type="PANTHER" id="PTHR43280:SF2">
    <property type="entry name" value="HTH-TYPE TRANSCRIPTIONAL REGULATOR EXSA"/>
    <property type="match status" value="1"/>
</dbReference>
<dbReference type="InterPro" id="IPR018060">
    <property type="entry name" value="HTH_AraC"/>
</dbReference>